<dbReference type="InterPro" id="IPR007730">
    <property type="entry name" value="SPOR-like_dom"/>
</dbReference>
<dbReference type="EMBL" id="LT605205">
    <property type="protein sequence ID" value="SCD21209.1"/>
    <property type="molecule type" value="Genomic_DNA"/>
</dbReference>
<evidence type="ECO:0000313" key="2">
    <source>
        <dbReference type="EMBL" id="SCD21209.1"/>
    </source>
</evidence>
<dbReference type="InterPro" id="IPR036680">
    <property type="entry name" value="SPOR-like_sf"/>
</dbReference>
<gene>
    <name evidence="2" type="ORF">PSM36_2405</name>
</gene>
<feature type="domain" description="SPOR" evidence="1">
    <location>
        <begin position="83"/>
        <end position="147"/>
    </location>
</feature>
<accession>A0A1R3T570</accession>
<keyword evidence="3" id="KW-1185">Reference proteome</keyword>
<sequence>MNYLYPYTILFLSLLLSVGSAYGQSSSQKKEILRELNSPVPGKGRVFVYEDESIGHVLGRPMAPPRTVYTNADGSTQFYRIRGFKIQAFSGNNQRTSKNEAHQKQQLINNLYPEHETVVLFESPFWRLRVGNFQTRNEAEEVLKDMVKSFPSFGKEMYIVVDEVKIPVNQPYSE</sequence>
<dbReference type="Proteomes" id="UP000187464">
    <property type="component" value="Chromosome I"/>
</dbReference>
<dbReference type="Gene3D" id="3.30.70.1070">
    <property type="entry name" value="Sporulation related repeat"/>
    <property type="match status" value="1"/>
</dbReference>
<organism evidence="2 3">
    <name type="scientific">Proteiniphilum saccharofermentans</name>
    <dbReference type="NCBI Taxonomy" id="1642647"/>
    <lineage>
        <taxon>Bacteria</taxon>
        <taxon>Pseudomonadati</taxon>
        <taxon>Bacteroidota</taxon>
        <taxon>Bacteroidia</taxon>
        <taxon>Bacteroidales</taxon>
        <taxon>Dysgonomonadaceae</taxon>
        <taxon>Proteiniphilum</taxon>
    </lineage>
</organism>
<protein>
    <submittedName>
        <fullName evidence="2">Sporulation related domain</fullName>
    </submittedName>
</protein>
<dbReference type="STRING" id="1642647.PSM36_2405"/>
<dbReference type="RefSeq" id="WP_076931063.1">
    <property type="nucleotide sequence ID" value="NZ_LT605205.1"/>
</dbReference>
<evidence type="ECO:0000259" key="1">
    <source>
        <dbReference type="Pfam" id="PF05036"/>
    </source>
</evidence>
<dbReference type="GO" id="GO:0042834">
    <property type="term" value="F:peptidoglycan binding"/>
    <property type="evidence" value="ECO:0007669"/>
    <property type="project" value="InterPro"/>
</dbReference>
<dbReference type="AlphaFoldDB" id="A0A1R3T570"/>
<dbReference type="Pfam" id="PF05036">
    <property type="entry name" value="SPOR"/>
    <property type="match status" value="1"/>
</dbReference>
<dbReference type="KEGG" id="psac:PSM36_2405"/>
<evidence type="ECO:0000313" key="3">
    <source>
        <dbReference type="Proteomes" id="UP000187464"/>
    </source>
</evidence>
<name>A0A1R3T570_9BACT</name>
<reference evidence="3" key="1">
    <citation type="submission" date="2016-08" db="EMBL/GenBank/DDBJ databases">
        <authorList>
            <person name="Wibberg D."/>
        </authorList>
    </citation>
    <scope>NUCLEOTIDE SEQUENCE [LARGE SCALE GENOMIC DNA]</scope>
</reference>
<proteinExistence type="predicted"/>